<reference evidence="2 3" key="1">
    <citation type="submission" date="2016-11" db="EMBL/GenBank/DDBJ databases">
        <title>Draft Genome Sequences of Nine Cyanobacterial Strains from Diverse Habitats.</title>
        <authorList>
            <person name="Zhu T."/>
            <person name="Hou S."/>
            <person name="Lu X."/>
            <person name="Hess W.R."/>
        </authorList>
    </citation>
    <scope>NUCLEOTIDE SEQUENCE [LARGE SCALE GENOMIC DNA]</scope>
    <source>
        <strain evidence="2 3">NIES-30</strain>
    </source>
</reference>
<feature type="region of interest" description="Disordered" evidence="1">
    <location>
        <begin position="158"/>
        <end position="189"/>
    </location>
</feature>
<evidence type="ECO:0000256" key="1">
    <source>
        <dbReference type="SAM" id="MobiDB-lite"/>
    </source>
</evidence>
<name>A0A1U7J0J4_9CYAN</name>
<feature type="compositionally biased region" description="Basic and acidic residues" evidence="1">
    <location>
        <begin position="158"/>
        <end position="183"/>
    </location>
</feature>
<dbReference type="STRING" id="549789.NIES30_20650"/>
<proteinExistence type="predicted"/>
<feature type="compositionally biased region" description="Basic and acidic residues" evidence="1">
    <location>
        <begin position="1"/>
        <end position="11"/>
    </location>
</feature>
<sequence length="189" mass="20158">MESDKNLDRNPDTNPDPITGQPGSHPVGTGVGAAGVGAIATAVGGAVGGPVGAVVGAAVGAVAGGLAGKGVAEKVDPTVEDDYWRTNYQNRPYVESDYSYDDYSPAYRTGYEGYNTYSGQGMTFSQAEPHLRKDYESHSGRLGWEKAKHASQDAWHRLESTVSRDSDRQVDDRRSVNDTRRTDGTTGML</sequence>
<keyword evidence="3" id="KW-1185">Reference proteome</keyword>
<dbReference type="AlphaFoldDB" id="A0A1U7J0J4"/>
<dbReference type="EMBL" id="MRCG01000018">
    <property type="protein sequence ID" value="OKH45189.1"/>
    <property type="molecule type" value="Genomic_DNA"/>
</dbReference>
<dbReference type="Proteomes" id="UP000185557">
    <property type="component" value="Unassembled WGS sequence"/>
</dbReference>
<gene>
    <name evidence="2" type="ORF">NIES30_20650</name>
</gene>
<organism evidence="2 3">
    <name type="scientific">Phormidium tenue NIES-30</name>
    <dbReference type="NCBI Taxonomy" id="549789"/>
    <lineage>
        <taxon>Bacteria</taxon>
        <taxon>Bacillati</taxon>
        <taxon>Cyanobacteriota</taxon>
        <taxon>Cyanophyceae</taxon>
        <taxon>Oscillatoriophycideae</taxon>
        <taxon>Oscillatoriales</taxon>
        <taxon>Oscillatoriaceae</taxon>
        <taxon>Phormidium</taxon>
    </lineage>
</organism>
<evidence type="ECO:0000313" key="3">
    <source>
        <dbReference type="Proteomes" id="UP000185557"/>
    </source>
</evidence>
<evidence type="ECO:0008006" key="4">
    <source>
        <dbReference type="Google" id="ProtNLM"/>
    </source>
</evidence>
<accession>A0A1U7J0J4</accession>
<evidence type="ECO:0000313" key="2">
    <source>
        <dbReference type="EMBL" id="OKH45189.1"/>
    </source>
</evidence>
<feature type="region of interest" description="Disordered" evidence="1">
    <location>
        <begin position="1"/>
        <end position="31"/>
    </location>
</feature>
<protein>
    <recommendedName>
        <fullName evidence="4">Glycine zipper domain-containing protein</fullName>
    </recommendedName>
</protein>
<comment type="caution">
    <text evidence="2">The sequence shown here is derived from an EMBL/GenBank/DDBJ whole genome shotgun (WGS) entry which is preliminary data.</text>
</comment>
<dbReference type="RefSeq" id="WP_073610340.1">
    <property type="nucleotide sequence ID" value="NZ_MRCG01000018.1"/>
</dbReference>